<protein>
    <submittedName>
        <fullName evidence="1">Uncharacterized protein</fullName>
    </submittedName>
</protein>
<accession>A0A182FJR5</accession>
<sequence length="262" mass="29117">MARGVWFLSLLAHVIGIVAFALLLACMINTHWSEFTAAQIERAGYLSPWKICQQLPKGEHCVSSELLSNKLSMSSILGNTAIVFHTFFVGSGLMEIVLLTRHLTFSSLFRACSLAKVIFAVGATITSLSSVYLFTSGLEALVTLTHQHSPPYYVWWFIVLLSVCGFGVSCVQAWLVFRRFKQRRLARSAATLTVEEIPLQTFTTRTVANNWPTRHAIPRRSALAGSRMKSMQSTPARVHKARKMVVRFAPIPEETGSHSSSD</sequence>
<reference evidence="1" key="2">
    <citation type="submission" date="2022-08" db="UniProtKB">
        <authorList>
            <consortium name="EnsemblMetazoa"/>
        </authorList>
    </citation>
    <scope>IDENTIFICATION</scope>
    <source>
        <strain evidence="1">STECLA/ALBI9_A</strain>
    </source>
</reference>
<evidence type="ECO:0000313" key="2">
    <source>
        <dbReference type="Proteomes" id="UP000069272"/>
    </source>
</evidence>
<reference evidence="1 2" key="1">
    <citation type="journal article" date="2017" name="G3 (Bethesda)">
        <title>The Physical Genome Mapping of Anopheles albimanus Corrected Scaffold Misassemblies and Identified Interarm Rearrangements in Genus Anopheles.</title>
        <authorList>
            <person name="Artemov G.N."/>
            <person name="Peery A.N."/>
            <person name="Jiang X."/>
            <person name="Tu Z."/>
            <person name="Stegniy V.N."/>
            <person name="Sharakhova M.V."/>
            <person name="Sharakhov I.V."/>
        </authorList>
    </citation>
    <scope>NUCLEOTIDE SEQUENCE [LARGE SCALE GENOMIC DNA]</scope>
    <source>
        <strain evidence="1 2">ALBI9_A</strain>
    </source>
</reference>
<dbReference type="EnsemblMetazoa" id="AALB006760-RA">
    <property type="protein sequence ID" value="AALB006760-PA"/>
    <property type="gene ID" value="AALB006760"/>
</dbReference>
<keyword evidence="2" id="KW-1185">Reference proteome</keyword>
<proteinExistence type="predicted"/>
<dbReference type="AlphaFoldDB" id="A0A182FJR5"/>
<dbReference type="Proteomes" id="UP000069272">
    <property type="component" value="Chromosome X"/>
</dbReference>
<dbReference type="PROSITE" id="PS51257">
    <property type="entry name" value="PROKAR_LIPOPROTEIN"/>
    <property type="match status" value="1"/>
</dbReference>
<organism evidence="1 2">
    <name type="scientific">Anopheles albimanus</name>
    <name type="common">New world malaria mosquito</name>
    <dbReference type="NCBI Taxonomy" id="7167"/>
    <lineage>
        <taxon>Eukaryota</taxon>
        <taxon>Metazoa</taxon>
        <taxon>Ecdysozoa</taxon>
        <taxon>Arthropoda</taxon>
        <taxon>Hexapoda</taxon>
        <taxon>Insecta</taxon>
        <taxon>Pterygota</taxon>
        <taxon>Neoptera</taxon>
        <taxon>Endopterygota</taxon>
        <taxon>Diptera</taxon>
        <taxon>Nematocera</taxon>
        <taxon>Culicoidea</taxon>
        <taxon>Culicidae</taxon>
        <taxon>Anophelinae</taxon>
        <taxon>Anopheles</taxon>
    </lineage>
</organism>
<evidence type="ECO:0000313" key="1">
    <source>
        <dbReference type="EnsemblMetazoa" id="AALB006760-PA"/>
    </source>
</evidence>
<name>A0A182FJR5_ANOAL</name>
<dbReference type="VEuPathDB" id="VectorBase:AALB006760"/>